<dbReference type="Pfam" id="PF25137">
    <property type="entry name" value="ADH_Fe_C"/>
    <property type="match status" value="1"/>
</dbReference>
<evidence type="ECO:0000256" key="2">
    <source>
        <dbReference type="ARBA" id="ARBA00023027"/>
    </source>
</evidence>
<dbReference type="EMBL" id="CP142149">
    <property type="protein sequence ID" value="WSE29918.1"/>
    <property type="molecule type" value="Genomic_DNA"/>
</dbReference>
<reference evidence="5 6" key="1">
    <citation type="journal article" date="2015" name="Int. J. Syst. Evol. Microbiol.">
        <title>Amycolatopsis rhabdoformis sp. nov., an actinomycete isolated from a tropical forest soil.</title>
        <authorList>
            <person name="Souza W.R."/>
            <person name="Silva R.E."/>
            <person name="Goodfellow M."/>
            <person name="Busarakam K."/>
            <person name="Figueiro F.S."/>
            <person name="Ferreira D."/>
            <person name="Rodrigues-Filho E."/>
            <person name="Moraes L.A.B."/>
            <person name="Zucchi T.D."/>
        </authorList>
    </citation>
    <scope>NUCLEOTIDE SEQUENCE [LARGE SCALE GENOMIC DNA]</scope>
    <source>
        <strain evidence="5 6">NCIMB 14900</strain>
    </source>
</reference>
<dbReference type="InterPro" id="IPR039697">
    <property type="entry name" value="Alcohol_dehydrogenase_Fe"/>
</dbReference>
<sequence>MTTKSPAPPLRVEPFDYEARPVRVVFGPGRITEVPAEADRLGLHRIMVIADSRAPGAAVLLEALGHRISLRWHEIAQHVPIELAERAVEAAAANDVDGLISLGGGSATGLAKAIALDTGLPILAVPTTYAGSELTPVYGMTGAHRKRTGTDERVRPAVVVYDPELTFGLPPEVTGPSAFNAMAHCFAALWSPRRDPLTSALAVDAVRSATESLPVLMGDPSNVAARSGLQYAAFLAGTALGRTGTGLQHKICHELGGRLGLSHADTHAVVLPHIVALNAPAGADWAPRLHPFLGPDPAVGLWELARGSGLPTDLASLGASSRTLREVAEEVAGTPNPVPVDTPALEAVLRRAMNGEAPR</sequence>
<name>A0ABZ1I8L6_9PSEU</name>
<gene>
    <name evidence="5" type="ORF">VSH64_45220</name>
</gene>
<keyword evidence="2" id="KW-0520">NAD</keyword>
<dbReference type="InterPro" id="IPR001670">
    <property type="entry name" value="ADH_Fe/GldA"/>
</dbReference>
<dbReference type="Proteomes" id="UP001330812">
    <property type="component" value="Chromosome"/>
</dbReference>
<dbReference type="Gene3D" id="3.40.50.1970">
    <property type="match status" value="1"/>
</dbReference>
<evidence type="ECO:0000256" key="1">
    <source>
        <dbReference type="ARBA" id="ARBA00023002"/>
    </source>
</evidence>
<keyword evidence="1 5" id="KW-0560">Oxidoreductase</keyword>
<dbReference type="PANTHER" id="PTHR11496">
    <property type="entry name" value="ALCOHOL DEHYDROGENASE"/>
    <property type="match status" value="1"/>
</dbReference>
<evidence type="ECO:0000259" key="4">
    <source>
        <dbReference type="Pfam" id="PF25137"/>
    </source>
</evidence>
<dbReference type="Pfam" id="PF00465">
    <property type="entry name" value="Fe-ADH"/>
    <property type="match status" value="1"/>
</dbReference>
<dbReference type="InterPro" id="IPR034786">
    <property type="entry name" value="MAR"/>
</dbReference>
<dbReference type="InterPro" id="IPR056798">
    <property type="entry name" value="ADH_Fe_C"/>
</dbReference>
<dbReference type="PANTHER" id="PTHR11496:SF83">
    <property type="entry name" value="HYDROXYACID-OXOACID TRANSHYDROGENASE, MITOCHONDRIAL"/>
    <property type="match status" value="1"/>
</dbReference>
<evidence type="ECO:0000313" key="6">
    <source>
        <dbReference type="Proteomes" id="UP001330812"/>
    </source>
</evidence>
<dbReference type="SUPFAM" id="SSF56796">
    <property type="entry name" value="Dehydroquinate synthase-like"/>
    <property type="match status" value="1"/>
</dbReference>
<feature type="domain" description="Fe-containing alcohol dehydrogenase-like C-terminal" evidence="4">
    <location>
        <begin position="178"/>
        <end position="352"/>
    </location>
</feature>
<dbReference type="CDD" id="cd08177">
    <property type="entry name" value="MAR"/>
    <property type="match status" value="1"/>
</dbReference>
<accession>A0ABZ1I8L6</accession>
<dbReference type="GO" id="GO:0018506">
    <property type="term" value="F:maleylacetate reductase activity"/>
    <property type="evidence" value="ECO:0007669"/>
    <property type="project" value="UniProtKB-EC"/>
</dbReference>
<evidence type="ECO:0000259" key="3">
    <source>
        <dbReference type="Pfam" id="PF00465"/>
    </source>
</evidence>
<protein>
    <submittedName>
        <fullName evidence="5">Maleylacetate reductase</fullName>
        <ecNumber evidence="5">1.3.1.32</ecNumber>
    </submittedName>
</protein>
<organism evidence="5 6">
    <name type="scientific">Amycolatopsis rhabdoformis</name>
    <dbReference type="NCBI Taxonomy" id="1448059"/>
    <lineage>
        <taxon>Bacteria</taxon>
        <taxon>Bacillati</taxon>
        <taxon>Actinomycetota</taxon>
        <taxon>Actinomycetes</taxon>
        <taxon>Pseudonocardiales</taxon>
        <taxon>Pseudonocardiaceae</taxon>
        <taxon>Amycolatopsis</taxon>
    </lineage>
</organism>
<feature type="domain" description="Alcohol dehydrogenase iron-type/glycerol dehydrogenase GldA" evidence="3">
    <location>
        <begin position="21"/>
        <end position="163"/>
    </location>
</feature>
<dbReference type="Gene3D" id="1.20.1090.10">
    <property type="entry name" value="Dehydroquinate synthase-like - alpha domain"/>
    <property type="match status" value="1"/>
</dbReference>
<evidence type="ECO:0000313" key="5">
    <source>
        <dbReference type="EMBL" id="WSE29918.1"/>
    </source>
</evidence>
<dbReference type="EC" id="1.3.1.32" evidence="5"/>
<dbReference type="RefSeq" id="WP_326568876.1">
    <property type="nucleotide sequence ID" value="NZ_CP142149.1"/>
</dbReference>
<keyword evidence="6" id="KW-1185">Reference proteome</keyword>
<proteinExistence type="predicted"/>